<keyword evidence="2" id="KW-0677">Repeat</keyword>
<evidence type="ECO:0000256" key="4">
    <source>
        <dbReference type="ARBA" id="ARBA00022833"/>
    </source>
</evidence>
<organism evidence="8 9">
    <name type="scientific">Genlisea aurea</name>
    <dbReference type="NCBI Taxonomy" id="192259"/>
    <lineage>
        <taxon>Eukaryota</taxon>
        <taxon>Viridiplantae</taxon>
        <taxon>Streptophyta</taxon>
        <taxon>Embryophyta</taxon>
        <taxon>Tracheophyta</taxon>
        <taxon>Spermatophyta</taxon>
        <taxon>Magnoliopsida</taxon>
        <taxon>eudicotyledons</taxon>
        <taxon>Gunneridae</taxon>
        <taxon>Pentapetalae</taxon>
        <taxon>asterids</taxon>
        <taxon>lamiids</taxon>
        <taxon>Lamiales</taxon>
        <taxon>Lentibulariaceae</taxon>
        <taxon>Genlisea</taxon>
    </lineage>
</organism>
<evidence type="ECO:0000256" key="2">
    <source>
        <dbReference type="ARBA" id="ARBA00022737"/>
    </source>
</evidence>
<proteinExistence type="predicted"/>
<feature type="zinc finger region" description="C3H1-type" evidence="5">
    <location>
        <begin position="78"/>
        <end position="102"/>
    </location>
</feature>
<dbReference type="Gene3D" id="4.10.1000.10">
    <property type="entry name" value="Zinc finger, CCCH-type"/>
    <property type="match status" value="1"/>
</dbReference>
<dbReference type="Pfam" id="PF00642">
    <property type="entry name" value="zf-CCCH"/>
    <property type="match status" value="1"/>
</dbReference>
<dbReference type="InterPro" id="IPR041367">
    <property type="entry name" value="Znf-CCCH_4"/>
</dbReference>
<dbReference type="GO" id="GO:0005634">
    <property type="term" value="C:nucleus"/>
    <property type="evidence" value="ECO:0007669"/>
    <property type="project" value="TreeGrafter"/>
</dbReference>
<feature type="domain" description="C3H1-type" evidence="7">
    <location>
        <begin position="103"/>
        <end position="129"/>
    </location>
</feature>
<evidence type="ECO:0000313" key="9">
    <source>
        <dbReference type="Proteomes" id="UP000015453"/>
    </source>
</evidence>
<dbReference type="InterPro" id="IPR036855">
    <property type="entry name" value="Znf_CCCH_sf"/>
</dbReference>
<dbReference type="SUPFAM" id="SSF90229">
    <property type="entry name" value="CCCH zinc finger"/>
    <property type="match status" value="2"/>
</dbReference>
<feature type="non-terminal residue" evidence="8">
    <location>
        <position position="129"/>
    </location>
</feature>
<dbReference type="InterPro" id="IPR045124">
    <property type="entry name" value="Su(sable)-like"/>
</dbReference>
<evidence type="ECO:0000256" key="3">
    <source>
        <dbReference type="ARBA" id="ARBA00022771"/>
    </source>
</evidence>
<accession>S8CMS7</accession>
<feature type="region of interest" description="Disordered" evidence="6">
    <location>
        <begin position="1"/>
        <end position="34"/>
    </location>
</feature>
<evidence type="ECO:0000259" key="7">
    <source>
        <dbReference type="PROSITE" id="PS50103"/>
    </source>
</evidence>
<dbReference type="Pfam" id="PF14608">
    <property type="entry name" value="zf-CCCH_2"/>
    <property type="match status" value="1"/>
</dbReference>
<dbReference type="AlphaFoldDB" id="S8CMS7"/>
<keyword evidence="3 5" id="KW-0863">Zinc-finger</keyword>
<feature type="non-terminal residue" evidence="8">
    <location>
        <position position="1"/>
    </location>
</feature>
<name>S8CMS7_9LAMI</name>
<dbReference type="PROSITE" id="PS50103">
    <property type="entry name" value="ZF_C3H1"/>
    <property type="match status" value="3"/>
</dbReference>
<dbReference type="Proteomes" id="UP000015453">
    <property type="component" value="Unassembled WGS sequence"/>
</dbReference>
<dbReference type="Gene3D" id="2.30.30.1190">
    <property type="match status" value="1"/>
</dbReference>
<evidence type="ECO:0000256" key="6">
    <source>
        <dbReference type="SAM" id="MobiDB-lite"/>
    </source>
</evidence>
<dbReference type="GO" id="GO:0008270">
    <property type="term" value="F:zinc ion binding"/>
    <property type="evidence" value="ECO:0007669"/>
    <property type="project" value="UniProtKB-KW"/>
</dbReference>
<keyword evidence="4 5" id="KW-0862">Zinc</keyword>
<sequence>EDDAGKKKRKRPLTKEKRDRKKKKERMKRAEKNRELGVKRLKLPPVSKPIAKQPCRHYLKGKCNQGEKCNFSHDVVPLTKSKPCGHFALNNCMKGDECPFDHQLSKYPCRNYVSSGFCRRGSDCLFSHE</sequence>
<protein>
    <recommendedName>
        <fullName evidence="7">C3H1-type domain-containing protein</fullName>
    </recommendedName>
</protein>
<evidence type="ECO:0000256" key="5">
    <source>
        <dbReference type="PROSITE-ProRule" id="PRU00723"/>
    </source>
</evidence>
<dbReference type="Pfam" id="PF18044">
    <property type="entry name" value="zf-CCCH_4"/>
    <property type="match status" value="1"/>
</dbReference>
<dbReference type="SMART" id="SM00356">
    <property type="entry name" value="ZnF_C3H1"/>
    <property type="match status" value="3"/>
</dbReference>
<keyword evidence="1 5" id="KW-0479">Metal-binding</keyword>
<evidence type="ECO:0000256" key="1">
    <source>
        <dbReference type="ARBA" id="ARBA00022723"/>
    </source>
</evidence>
<feature type="domain" description="C3H1-type" evidence="7">
    <location>
        <begin position="49"/>
        <end position="76"/>
    </location>
</feature>
<dbReference type="InterPro" id="IPR000571">
    <property type="entry name" value="Znf_CCCH"/>
</dbReference>
<dbReference type="GO" id="GO:0003723">
    <property type="term" value="F:RNA binding"/>
    <property type="evidence" value="ECO:0007669"/>
    <property type="project" value="InterPro"/>
</dbReference>
<gene>
    <name evidence="8" type="ORF">M569_06299</name>
</gene>
<feature type="compositionally biased region" description="Basic residues" evidence="6">
    <location>
        <begin position="1"/>
        <end position="27"/>
    </location>
</feature>
<feature type="zinc finger region" description="C3H1-type" evidence="5">
    <location>
        <begin position="49"/>
        <end position="76"/>
    </location>
</feature>
<feature type="zinc finger region" description="C3H1-type" evidence="5">
    <location>
        <begin position="103"/>
        <end position="129"/>
    </location>
</feature>
<evidence type="ECO:0000313" key="8">
    <source>
        <dbReference type="EMBL" id="EPS68469.1"/>
    </source>
</evidence>
<dbReference type="PANTHER" id="PTHR13119">
    <property type="entry name" value="ZINC FINGER CCCH DOMAIN-CONTAINING PROTEI"/>
    <property type="match status" value="1"/>
</dbReference>
<reference evidence="8 9" key="1">
    <citation type="journal article" date="2013" name="BMC Genomics">
        <title>The miniature genome of a carnivorous plant Genlisea aurea contains a low number of genes and short non-coding sequences.</title>
        <authorList>
            <person name="Leushkin E.V."/>
            <person name="Sutormin R.A."/>
            <person name="Nabieva E.R."/>
            <person name="Penin A.A."/>
            <person name="Kondrashov A.S."/>
            <person name="Logacheva M.D."/>
        </authorList>
    </citation>
    <scope>NUCLEOTIDE SEQUENCE [LARGE SCALE GENOMIC DNA]</scope>
</reference>
<dbReference type="OrthoDB" id="411372at2759"/>
<dbReference type="EMBL" id="AUSU01002597">
    <property type="protein sequence ID" value="EPS68469.1"/>
    <property type="molecule type" value="Genomic_DNA"/>
</dbReference>
<feature type="domain" description="C3H1-type" evidence="7">
    <location>
        <begin position="78"/>
        <end position="102"/>
    </location>
</feature>
<dbReference type="GO" id="GO:0045892">
    <property type="term" value="P:negative regulation of DNA-templated transcription"/>
    <property type="evidence" value="ECO:0007669"/>
    <property type="project" value="InterPro"/>
</dbReference>
<comment type="caution">
    <text evidence="8">The sequence shown here is derived from an EMBL/GenBank/DDBJ whole genome shotgun (WGS) entry which is preliminary data.</text>
</comment>
<dbReference type="PANTHER" id="PTHR13119:SF12">
    <property type="entry name" value="PROTEIN SUPPRESSOR OF SABLE"/>
    <property type="match status" value="1"/>
</dbReference>
<keyword evidence="9" id="KW-1185">Reference proteome</keyword>